<dbReference type="VEuPathDB" id="ToxoDB:EBH_0049800"/>
<dbReference type="AlphaFoldDB" id="U6LT72"/>
<feature type="region of interest" description="Disordered" evidence="1">
    <location>
        <begin position="151"/>
        <end position="206"/>
    </location>
</feature>
<evidence type="ECO:0000256" key="2">
    <source>
        <dbReference type="SAM" id="Phobius"/>
    </source>
</evidence>
<feature type="region of interest" description="Disordered" evidence="1">
    <location>
        <begin position="268"/>
        <end position="309"/>
    </location>
</feature>
<keyword evidence="4" id="KW-1185">Reference proteome</keyword>
<organism evidence="3 4">
    <name type="scientific">Eimeria brunetti</name>
    <dbReference type="NCBI Taxonomy" id="51314"/>
    <lineage>
        <taxon>Eukaryota</taxon>
        <taxon>Sar</taxon>
        <taxon>Alveolata</taxon>
        <taxon>Apicomplexa</taxon>
        <taxon>Conoidasida</taxon>
        <taxon>Coccidia</taxon>
        <taxon>Eucoccidiorida</taxon>
        <taxon>Eimeriorina</taxon>
        <taxon>Eimeriidae</taxon>
        <taxon>Eimeria</taxon>
    </lineage>
</organism>
<reference evidence="3" key="1">
    <citation type="submission" date="2013-10" db="EMBL/GenBank/DDBJ databases">
        <title>Genomic analysis of the causative agents of coccidiosis in chickens.</title>
        <authorList>
            <person name="Reid A.J."/>
            <person name="Blake D."/>
            <person name="Billington K."/>
            <person name="Browne H."/>
            <person name="Dunn M."/>
            <person name="Hung S."/>
            <person name="Kawahara F."/>
            <person name="Miranda-Saavedra D."/>
            <person name="Mourier T."/>
            <person name="Nagra H."/>
            <person name="Otto T.D."/>
            <person name="Rawlings N."/>
            <person name="Sanchez A."/>
            <person name="Sanders M."/>
            <person name="Subramaniam C."/>
            <person name="Tay Y."/>
            <person name="Dear P."/>
            <person name="Doerig C."/>
            <person name="Gruber A."/>
            <person name="Parkinson J."/>
            <person name="Shirley M."/>
            <person name="Wan K.L."/>
            <person name="Berriman M."/>
            <person name="Tomley F."/>
            <person name="Pain A."/>
        </authorList>
    </citation>
    <scope>NUCLEOTIDE SEQUENCE [LARGE SCALE GENOMIC DNA]</scope>
    <source>
        <strain evidence="3">Houghton</strain>
    </source>
</reference>
<evidence type="ECO:0000313" key="3">
    <source>
        <dbReference type="EMBL" id="CDJ52448.1"/>
    </source>
</evidence>
<protein>
    <recommendedName>
        <fullName evidence="5">Transmembrane protein</fullName>
    </recommendedName>
</protein>
<evidence type="ECO:0000256" key="1">
    <source>
        <dbReference type="SAM" id="MobiDB-lite"/>
    </source>
</evidence>
<evidence type="ECO:0000313" key="4">
    <source>
        <dbReference type="Proteomes" id="UP000030750"/>
    </source>
</evidence>
<feature type="region of interest" description="Disordered" evidence="1">
    <location>
        <begin position="84"/>
        <end position="124"/>
    </location>
</feature>
<reference evidence="3" key="2">
    <citation type="submission" date="2013-10" db="EMBL/GenBank/DDBJ databases">
        <authorList>
            <person name="Aslett M."/>
        </authorList>
    </citation>
    <scope>NUCLEOTIDE SEQUENCE [LARGE SCALE GENOMIC DNA]</scope>
    <source>
        <strain evidence="3">Houghton</strain>
    </source>
</reference>
<keyword evidence="2" id="KW-0472">Membrane</keyword>
<feature type="transmembrane region" description="Helical" evidence="2">
    <location>
        <begin position="55"/>
        <end position="77"/>
    </location>
</feature>
<dbReference type="OrthoDB" id="348121at2759"/>
<dbReference type="Proteomes" id="UP000030750">
    <property type="component" value="Unassembled WGS sequence"/>
</dbReference>
<sequence>MVAISQLGDAPFASFHSSLHGSSTRLNRRDTIRHKDELHTSGYKAARLPRASRSLLAAFVAVSAIIFLVYICTLSIGKRLTTPSSRRRLAARSDGGACEESEDSSSIDSHAGTPSDGVPGVPTPLARAVQDLHTQQGNAGLTFQTETTMLPSGKRGLEAGNPHLETQRTQTSHKRKGEEQSKVGNEAKQVKLAPPSEETQVQSPIPTLDPGIDSLIDFVLSGGDYAFSEAFWLGDADPLHSTADPPTDWKLPPLGGDPELPYEDIGTLGSADALPTQPSMLPSTRKESKGEEGAELPLLTDSPGTQTQQGSPVAAQAVHTGPVADAARVSLRYYSIKILSTACCDANQQAREESSQAFTAEAFDALNEGLATNSGDTNVDTLPLSSRASLAAALQPSAVMVSLESDSTEQSASVTELPTDANVVYYFGWLGDLYPGVPDSVLEMHPFYRYPKVQPAPSTTPFDLGRAAFLANAKIQPSGTLALCRLILRKPWLSQEDFRELKCHAERLCGYAIKNMPVVSSRRKASEARETLGIVFLVLDTLHCAAEILGKFSMKHLWWPYILRHIEKAGYAGRRQFLMPGKCSTNADIAHTLDTALEYYRQGRRPPVRMVIGLKEALLCEPAHHSKFASPRWDPFREDAAQWRQLILPSLTGSKYLTSIMASGWE</sequence>
<name>U6LT72_9EIME</name>
<keyword evidence="2" id="KW-0812">Transmembrane</keyword>
<dbReference type="EMBL" id="HG713133">
    <property type="protein sequence ID" value="CDJ52448.1"/>
    <property type="molecule type" value="Genomic_DNA"/>
</dbReference>
<proteinExistence type="predicted"/>
<accession>U6LT72</accession>
<keyword evidence="2" id="KW-1133">Transmembrane helix</keyword>
<evidence type="ECO:0008006" key="5">
    <source>
        <dbReference type="Google" id="ProtNLM"/>
    </source>
</evidence>
<gene>
    <name evidence="3" type="ORF">EBH_0049800</name>
</gene>